<dbReference type="EMBL" id="CADCVK010000359">
    <property type="protein sequence ID" value="CAA9497608.1"/>
    <property type="molecule type" value="Genomic_DNA"/>
</dbReference>
<feature type="region of interest" description="Disordered" evidence="1">
    <location>
        <begin position="1402"/>
        <end position="1424"/>
    </location>
</feature>
<feature type="non-terminal residue" evidence="2">
    <location>
        <position position="1"/>
    </location>
</feature>
<sequence>DNLLFTDQNGITGSVSGDTLTLSGTSSVPNYQTALRSVKYNNTSDTPNTDQRTVSFQVNDGSSVSNLSTTATKNVSVAAANDVPRIDLNGDGAGTGHSATFTEDGQAVSIVDSANLTVTDADDTNIESATVTITNLQNGSSESLNADVGTTGITKSYDSGVLTLGTSATKAQYQQVLRTVTYNNTSQNPGVTGRDVTFVVDDGDDDSNTATSDVGVNGVNDAPALTLPASVTAPEDEVTALTGISASDVDAGSGNVTLTLSVPSGTLSATSGGGVAVSGSGSGSLTLTGAVANIDTFIAGSNVTFKTAQNADQDVTLTAAINDGGNTGSGGPGADSGTVIIDVLPVNDAPVAGTDSWETFGNTELRVDLTTSPSTPHISDTTTNSNGTLQNDNDPVENDSVSVAGIAGCSDDTSPYDCTVSGAKVLMRSDGTFSYTPAPGASSGTFQYTLKDSGGRANGGDDDATGTVNLTLHEKIWYVDPNAGSGGSGTSNSPLSSFGTTLNGPGGSGDSDVANDYIFVYDGTLNGSVELEAGQHLLGEGVGLTINRNLNGNGAPTNLVGQGIKPQINGSGDAVKATQAMPAEIRGLSLSGGASANAIDLTATGSYGGSSTLTISDNTVTAAGAEGMDMNLGATGTAAMAIHDNTVTSTGTALDVRRTAGTAFITRFDDNAVSGDTGGPYGVYVEGVTFDATPGGSFDAVGGGTTTVGASGNAVGGHGVLLGGVSGDLRFDDLDVVASAGNGLFVQGTGQFGGSSGMRVGVKAPADGGSSTITATGGAAVSTTSLTLDLRLETAKSTNGIGTGLGLGNATGTFSAGSSSEIINAGAADVRIDSSPVAFSYAGTITDDQGRLVEVINTTASGSGDKTFSGAITDGNDGDGSGILLDNNDAATVDFTGGLTLSTGTNDAFTAKNGGTVNVTGANNTIAAVGGTALKVENTNIGSNNLNFKSISANGGANGIVLNNTGTGGGLSVTGSGGVCTGSDQSGCSGGRIQNTTGGDDTSNVPAGAGIVLNDTRGVSLTRMHIHNHSNYGIRGATVNGFTLANSVINGTNGTNSSGGLNESSVLFDHHSGSGPALTGSASVTDTYITGGYANQFWVSNDSGSLNRLTFDRVEAGSQNNRNDTIQVEGLGSSTTNVTVKNSLFTGTAGDHFQYIANGSGGGDLDYDSNTHTNNHPLIATGGGYVTISGGGGAGKATVDIHGANTFRDGLTNAITLVKSFGPGDMDARITGATIGVAGVANSGSLEGSGISFTHAGGGADADAKLAITNNTIREYNNFGIGLQAGAGIATGGHLDATVTGNTVANPGTNPNVGNIFQGISLNNGVTPAGVNGDTANGDSFQTCLHLSSNNATNSGRNGGHDLRVRQRMNTTVRLPGYVGGASDTTAVSNFLRGQNTVVTASATRESSNVPSGGGFVGGGPCAQ</sequence>
<name>A0A6J4SF47_9ACTN</name>
<dbReference type="InterPro" id="IPR006626">
    <property type="entry name" value="PbH1"/>
</dbReference>
<accession>A0A6J4SF47</accession>
<dbReference type="SMART" id="SM00710">
    <property type="entry name" value="PbH1"/>
    <property type="match status" value="9"/>
</dbReference>
<feature type="compositionally biased region" description="Polar residues" evidence="1">
    <location>
        <begin position="369"/>
        <end position="393"/>
    </location>
</feature>
<evidence type="ECO:0000256" key="1">
    <source>
        <dbReference type="SAM" id="MobiDB-lite"/>
    </source>
</evidence>
<feature type="compositionally biased region" description="Polar residues" evidence="1">
    <location>
        <begin position="1402"/>
        <end position="1411"/>
    </location>
</feature>
<feature type="region of interest" description="Disordered" evidence="1">
    <location>
        <begin position="368"/>
        <end position="395"/>
    </location>
</feature>
<reference evidence="2" key="1">
    <citation type="submission" date="2020-02" db="EMBL/GenBank/DDBJ databases">
        <authorList>
            <person name="Meier V. D."/>
        </authorList>
    </citation>
    <scope>NUCLEOTIDE SEQUENCE</scope>
    <source>
        <strain evidence="2">AVDCRST_MAG12</strain>
    </source>
</reference>
<organism evidence="2">
    <name type="scientific">uncultured Rubrobacteraceae bacterium</name>
    <dbReference type="NCBI Taxonomy" id="349277"/>
    <lineage>
        <taxon>Bacteria</taxon>
        <taxon>Bacillati</taxon>
        <taxon>Actinomycetota</taxon>
        <taxon>Rubrobacteria</taxon>
        <taxon>Rubrobacterales</taxon>
        <taxon>Rubrobacteraceae</taxon>
        <taxon>environmental samples</taxon>
    </lineage>
</organism>
<feature type="compositionally biased region" description="Gly residues" evidence="1">
    <location>
        <begin position="1412"/>
        <end position="1424"/>
    </location>
</feature>
<evidence type="ECO:0000313" key="2">
    <source>
        <dbReference type="EMBL" id="CAA9497608.1"/>
    </source>
</evidence>
<gene>
    <name evidence="2" type="ORF">AVDCRST_MAG12-2458</name>
</gene>
<protein>
    <submittedName>
        <fullName evidence="2">Uncharacterized protein</fullName>
    </submittedName>
</protein>
<feature type="compositionally biased region" description="Low complexity" evidence="1">
    <location>
        <begin position="490"/>
        <end position="499"/>
    </location>
</feature>
<proteinExistence type="predicted"/>
<feature type="region of interest" description="Disordered" evidence="1">
    <location>
        <begin position="483"/>
        <end position="507"/>
    </location>
</feature>